<sequence>MSSSMKRLKRRKRKSIEKADFKFIVLPFELQKSIVNKLGVIDRLEFGYTAKNCRKLVASSGLLPTTFIGFEFNPVDKDSDSGRRLVDNDDGNQRLLYNFHSRTPRKRDDKVDSVEIFVSPNGNNEIKFEDLYRKKVYPFKKSSESRKFLDKILEKTRFRRLSFTGFIRCSLLSKIECKFDRSLMGNFKFHFPAQEVKFELFSESVQGLMWNFLDIETEKLTIYKKGFFNPRGASYCFNVDLTKELIEARLFKSATSLYITGDLFEAEAIPFLLNRPHVDLNISVRPFISSIQSLLCQALPQNVREAIFTSTYTENHFMIKGILDLMGEAQKRLKPLSNEDLPKYLNADQLEKYEKKYLYFLQRHDEKEFLWMVLNVGHGAKYHRVETGKSEKNEKKNKGKPSVVIKAPAAESIVEGSSADEDVPRSAPQSSSNLNFALSANEKASEKRRRRLLNFYLVSSLLLSSICILVLLICIAGMGFWVHQTKAEIQETHDQFKEVKERLDSLLAQKDGTIQRNTTQSESNFTRNHQHNRNNENLDSFPDIGATAKLIFSLVYPRFFFL</sequence>
<feature type="region of interest" description="Disordered" evidence="2">
    <location>
        <begin position="413"/>
        <end position="434"/>
    </location>
</feature>
<evidence type="ECO:0000256" key="3">
    <source>
        <dbReference type="SAM" id="Phobius"/>
    </source>
</evidence>
<keyword evidence="3" id="KW-0812">Transmembrane</keyword>
<dbReference type="AlphaFoldDB" id="A0AAF3ELS9"/>
<evidence type="ECO:0000259" key="4">
    <source>
        <dbReference type="Pfam" id="PF00646"/>
    </source>
</evidence>
<dbReference type="Pfam" id="PF00646">
    <property type="entry name" value="F-box"/>
    <property type="match status" value="1"/>
</dbReference>
<feature type="domain" description="F-box" evidence="4">
    <location>
        <begin position="26"/>
        <end position="62"/>
    </location>
</feature>
<dbReference type="InterPro" id="IPR001810">
    <property type="entry name" value="F-box_dom"/>
</dbReference>
<keyword evidence="5" id="KW-1185">Reference proteome</keyword>
<feature type="compositionally biased region" description="Polar residues" evidence="2">
    <location>
        <begin position="518"/>
        <end position="527"/>
    </location>
</feature>
<evidence type="ECO:0000313" key="5">
    <source>
        <dbReference type="Proteomes" id="UP000887575"/>
    </source>
</evidence>
<keyword evidence="3" id="KW-1133">Transmembrane helix</keyword>
<evidence type="ECO:0000256" key="1">
    <source>
        <dbReference type="SAM" id="Coils"/>
    </source>
</evidence>
<accession>A0AAF3ELS9</accession>
<evidence type="ECO:0000313" key="6">
    <source>
        <dbReference type="WBParaSite" id="MBELARI_LOCUS15000"/>
    </source>
</evidence>
<protein>
    <recommendedName>
        <fullName evidence="4">F-box domain-containing protein</fullName>
    </recommendedName>
</protein>
<proteinExistence type="predicted"/>
<dbReference type="WBParaSite" id="MBELARI_LOCUS15000">
    <property type="protein sequence ID" value="MBELARI_LOCUS15000"/>
    <property type="gene ID" value="MBELARI_LOCUS15000"/>
</dbReference>
<feature type="transmembrane region" description="Helical" evidence="3">
    <location>
        <begin position="455"/>
        <end position="482"/>
    </location>
</feature>
<feature type="region of interest" description="Disordered" evidence="2">
    <location>
        <begin position="518"/>
        <end position="538"/>
    </location>
</feature>
<name>A0AAF3ELS9_9BILA</name>
<evidence type="ECO:0000256" key="2">
    <source>
        <dbReference type="SAM" id="MobiDB-lite"/>
    </source>
</evidence>
<organism evidence="5 6">
    <name type="scientific">Mesorhabditis belari</name>
    <dbReference type="NCBI Taxonomy" id="2138241"/>
    <lineage>
        <taxon>Eukaryota</taxon>
        <taxon>Metazoa</taxon>
        <taxon>Ecdysozoa</taxon>
        <taxon>Nematoda</taxon>
        <taxon>Chromadorea</taxon>
        <taxon>Rhabditida</taxon>
        <taxon>Rhabditina</taxon>
        <taxon>Rhabditomorpha</taxon>
        <taxon>Rhabditoidea</taxon>
        <taxon>Rhabditidae</taxon>
        <taxon>Mesorhabditinae</taxon>
        <taxon>Mesorhabditis</taxon>
    </lineage>
</organism>
<dbReference type="Proteomes" id="UP000887575">
    <property type="component" value="Unassembled WGS sequence"/>
</dbReference>
<feature type="coiled-coil region" evidence="1">
    <location>
        <begin position="482"/>
        <end position="509"/>
    </location>
</feature>
<keyword evidence="3" id="KW-0472">Membrane</keyword>
<reference evidence="6" key="1">
    <citation type="submission" date="2024-02" db="UniProtKB">
        <authorList>
            <consortium name="WormBaseParasite"/>
        </authorList>
    </citation>
    <scope>IDENTIFICATION</scope>
</reference>
<keyword evidence="1" id="KW-0175">Coiled coil</keyword>